<organism evidence="1 2">
    <name type="scientific">Azospirillum baldaniorum</name>
    <dbReference type="NCBI Taxonomy" id="1064539"/>
    <lineage>
        <taxon>Bacteria</taxon>
        <taxon>Pseudomonadati</taxon>
        <taxon>Pseudomonadota</taxon>
        <taxon>Alphaproteobacteria</taxon>
        <taxon>Rhodospirillales</taxon>
        <taxon>Azospirillaceae</taxon>
        <taxon>Azospirillum</taxon>
    </lineage>
</organism>
<dbReference type="EMBL" id="HE577329">
    <property type="protein sequence ID" value="CCD02023.1"/>
    <property type="molecule type" value="Genomic_DNA"/>
</dbReference>
<dbReference type="KEGG" id="abs:AZOBR_p270219"/>
<evidence type="ECO:0000313" key="1">
    <source>
        <dbReference type="EMBL" id="CCD02023.1"/>
    </source>
</evidence>
<evidence type="ECO:0000313" key="2">
    <source>
        <dbReference type="Proteomes" id="UP000007319"/>
    </source>
</evidence>
<name>A0A9P1JY52_9PROT</name>
<keyword evidence="2" id="KW-1185">Reference proteome</keyword>
<accession>A0A9P1JY52</accession>
<geneLocation type="plasmid" evidence="1 2">
    <name>AZOBR_p2</name>
</geneLocation>
<keyword evidence="1" id="KW-0614">Plasmid</keyword>
<proteinExistence type="predicted"/>
<dbReference type="AlphaFoldDB" id="A0A9P1JY52"/>
<dbReference type="Proteomes" id="UP000007319">
    <property type="component" value="Plasmid AZOBR_p2"/>
</dbReference>
<gene>
    <name evidence="1" type="ORF">AZOBR_p270219</name>
</gene>
<reference evidence="1 2" key="1">
    <citation type="journal article" date="2011" name="PLoS Genet.">
        <title>Azospirillum genomes reveal transition of bacteria from aquatic to terrestrial environments.</title>
        <authorList>
            <person name="Wisniewski-Dye F."/>
            <person name="Borziak K."/>
            <person name="Khalsa-Moyers G."/>
            <person name="Alexandre G."/>
            <person name="Sukharnikov L.O."/>
            <person name="Wuichet K."/>
            <person name="Hurst G.B."/>
            <person name="McDonald W.H."/>
            <person name="Robertson J.S."/>
            <person name="Barbe V."/>
            <person name="Calteau A."/>
            <person name="Rouy Z."/>
            <person name="Mangenot S."/>
            <person name="Prigent-Combaret C."/>
            <person name="Normand P."/>
            <person name="Boyer M."/>
            <person name="Siguier P."/>
            <person name="Dessaux Y."/>
            <person name="Elmerich C."/>
            <person name="Condemine G."/>
            <person name="Krishnen G."/>
            <person name="Kennedy I."/>
            <person name="Paterson A.H."/>
            <person name="Gonzalez V."/>
            <person name="Mavingui P."/>
            <person name="Zhulin I.B."/>
        </authorList>
    </citation>
    <scope>NUCLEOTIDE SEQUENCE [LARGE SCALE GENOMIC DNA]</scope>
    <source>
        <strain evidence="1 2">Sp245</strain>
    </source>
</reference>
<sequence length="25" mass="2906">MPVLTLWRPQVLIDNSRVEPQVTTI</sequence>
<protein>
    <submittedName>
        <fullName evidence="1">Uncharacterized protein</fullName>
    </submittedName>
</protein>